<evidence type="ECO:0000259" key="4">
    <source>
        <dbReference type="PROSITE" id="PS50043"/>
    </source>
</evidence>
<dbReference type="GO" id="GO:0003677">
    <property type="term" value="F:DNA binding"/>
    <property type="evidence" value="ECO:0007669"/>
    <property type="project" value="UniProtKB-KW"/>
</dbReference>
<gene>
    <name evidence="5" type="ORF">CDO52_15345</name>
</gene>
<protein>
    <submittedName>
        <fullName evidence="5">DNA-binding response regulator</fullName>
    </submittedName>
</protein>
<dbReference type="GO" id="GO:0006355">
    <property type="term" value="P:regulation of DNA-templated transcription"/>
    <property type="evidence" value="ECO:0007669"/>
    <property type="project" value="InterPro"/>
</dbReference>
<evidence type="ECO:0000256" key="3">
    <source>
        <dbReference type="ARBA" id="ARBA00023163"/>
    </source>
</evidence>
<dbReference type="PRINTS" id="PR00038">
    <property type="entry name" value="HTHLUXR"/>
</dbReference>
<dbReference type="PANTHER" id="PTHR44688:SF16">
    <property type="entry name" value="DNA-BINDING TRANSCRIPTIONAL ACTIVATOR DEVR_DOSR"/>
    <property type="match status" value="1"/>
</dbReference>
<sequence>MDREVGRARTRRHENPLDVLTPREREVLGLMAEGMSNTAIHRQLMISHGAVEKHIRSIFAKLHLNAHDGQRHRRVLAVLTYLRS</sequence>
<dbReference type="PANTHER" id="PTHR44688">
    <property type="entry name" value="DNA-BINDING TRANSCRIPTIONAL ACTIVATOR DEVR_DOSR"/>
    <property type="match status" value="1"/>
</dbReference>
<feature type="domain" description="HTH luxR-type" evidence="4">
    <location>
        <begin position="13"/>
        <end position="84"/>
    </location>
</feature>
<reference evidence="5 6" key="1">
    <citation type="submission" date="2017-08" db="EMBL/GenBank/DDBJ databases">
        <title>The complete genome sequence of Nocardiopsis gilva YIM 90087.</title>
        <authorList>
            <person name="Yin M."/>
            <person name="Tang S."/>
        </authorList>
    </citation>
    <scope>NUCLEOTIDE SEQUENCE [LARGE SCALE GENOMIC DNA]</scope>
    <source>
        <strain evidence="5 6">YIM 90087</strain>
    </source>
</reference>
<dbReference type="SMART" id="SM00421">
    <property type="entry name" value="HTH_LUXR"/>
    <property type="match status" value="1"/>
</dbReference>
<keyword evidence="1" id="KW-0805">Transcription regulation</keyword>
<name>A0A223SDQ9_9ACTN</name>
<dbReference type="CDD" id="cd06170">
    <property type="entry name" value="LuxR_C_like"/>
    <property type="match status" value="1"/>
</dbReference>
<dbReference type="PROSITE" id="PS50043">
    <property type="entry name" value="HTH_LUXR_2"/>
    <property type="match status" value="1"/>
</dbReference>
<dbReference type="SUPFAM" id="SSF46894">
    <property type="entry name" value="C-terminal effector domain of the bipartite response regulators"/>
    <property type="match status" value="1"/>
</dbReference>
<dbReference type="OrthoDB" id="5195834at2"/>
<dbReference type="AlphaFoldDB" id="A0A223SDQ9"/>
<dbReference type="InterPro" id="IPR000792">
    <property type="entry name" value="Tscrpt_reg_LuxR_C"/>
</dbReference>
<dbReference type="EMBL" id="CP022753">
    <property type="protein sequence ID" value="ASU86252.1"/>
    <property type="molecule type" value="Genomic_DNA"/>
</dbReference>
<dbReference type="Proteomes" id="UP000215005">
    <property type="component" value="Chromosome"/>
</dbReference>
<evidence type="ECO:0000313" key="5">
    <source>
        <dbReference type="EMBL" id="ASU86252.1"/>
    </source>
</evidence>
<evidence type="ECO:0000256" key="1">
    <source>
        <dbReference type="ARBA" id="ARBA00023015"/>
    </source>
</evidence>
<dbReference type="InterPro" id="IPR036388">
    <property type="entry name" value="WH-like_DNA-bd_sf"/>
</dbReference>
<evidence type="ECO:0000313" key="6">
    <source>
        <dbReference type="Proteomes" id="UP000215005"/>
    </source>
</evidence>
<organism evidence="5 6">
    <name type="scientific">Nocardiopsis gilva YIM 90087</name>
    <dbReference type="NCBI Taxonomy" id="1235441"/>
    <lineage>
        <taxon>Bacteria</taxon>
        <taxon>Bacillati</taxon>
        <taxon>Actinomycetota</taxon>
        <taxon>Actinomycetes</taxon>
        <taxon>Streptosporangiales</taxon>
        <taxon>Nocardiopsidaceae</taxon>
        <taxon>Nocardiopsis</taxon>
    </lineage>
</organism>
<proteinExistence type="predicted"/>
<keyword evidence="3" id="KW-0804">Transcription</keyword>
<dbReference type="Pfam" id="PF00196">
    <property type="entry name" value="GerE"/>
    <property type="match status" value="1"/>
</dbReference>
<dbReference type="Gene3D" id="1.10.10.10">
    <property type="entry name" value="Winged helix-like DNA-binding domain superfamily/Winged helix DNA-binding domain"/>
    <property type="match status" value="1"/>
</dbReference>
<evidence type="ECO:0000256" key="2">
    <source>
        <dbReference type="ARBA" id="ARBA00023125"/>
    </source>
</evidence>
<dbReference type="InterPro" id="IPR016032">
    <property type="entry name" value="Sig_transdc_resp-reg_C-effctor"/>
</dbReference>
<keyword evidence="2 5" id="KW-0238">DNA-binding</keyword>
<accession>A0A223SDQ9</accession>
<dbReference type="KEGG" id="ngv:CDO52_15345"/>
<keyword evidence="6" id="KW-1185">Reference proteome</keyword>